<proteinExistence type="predicted"/>
<name>A0ACC2P4B8_9HYME</name>
<sequence length="258" mass="29273">MTTSKFKFVRVRYDNNGNEATVPVDMIRILEDDGKYVPYTPSRQDVITKRHIRVRHECRDSKCTHVKNHHHFLLASILAIGGQYVFVKKSTPKDSLDAIQAELANGNAKNLVDKQLPLQSTSGLQNKGDGVKSKNQTSAKVDESIQSSTSLRKSHKKFLTENTNAFSSSEELSGEESDQISTQGLGIKKDFDVYLEVSLRQCDTLLMRGLIHFGWLPHEVINRFVVETKDMHDWEGQEPRMKVESERVELVKGELKAM</sequence>
<comment type="caution">
    <text evidence="1">The sequence shown here is derived from an EMBL/GenBank/DDBJ whole genome shotgun (WGS) entry which is preliminary data.</text>
</comment>
<keyword evidence="2" id="KW-1185">Reference proteome</keyword>
<reference evidence="1" key="1">
    <citation type="submission" date="2023-04" db="EMBL/GenBank/DDBJ databases">
        <title>A chromosome-level genome assembly of the parasitoid wasp Eretmocerus hayati.</title>
        <authorList>
            <person name="Zhong Y."/>
            <person name="Liu S."/>
            <person name="Liu Y."/>
        </authorList>
    </citation>
    <scope>NUCLEOTIDE SEQUENCE</scope>
    <source>
        <strain evidence="1">ZJU_SS_LIU_2023</strain>
    </source>
</reference>
<gene>
    <name evidence="1" type="ORF">QAD02_013999</name>
</gene>
<dbReference type="Proteomes" id="UP001239111">
    <property type="component" value="Chromosome 2"/>
</dbReference>
<evidence type="ECO:0000313" key="2">
    <source>
        <dbReference type="Proteomes" id="UP001239111"/>
    </source>
</evidence>
<evidence type="ECO:0000313" key="1">
    <source>
        <dbReference type="EMBL" id="KAJ8678212.1"/>
    </source>
</evidence>
<dbReference type="EMBL" id="CM056742">
    <property type="protein sequence ID" value="KAJ8678212.1"/>
    <property type="molecule type" value="Genomic_DNA"/>
</dbReference>
<organism evidence="1 2">
    <name type="scientific">Eretmocerus hayati</name>
    <dbReference type="NCBI Taxonomy" id="131215"/>
    <lineage>
        <taxon>Eukaryota</taxon>
        <taxon>Metazoa</taxon>
        <taxon>Ecdysozoa</taxon>
        <taxon>Arthropoda</taxon>
        <taxon>Hexapoda</taxon>
        <taxon>Insecta</taxon>
        <taxon>Pterygota</taxon>
        <taxon>Neoptera</taxon>
        <taxon>Endopterygota</taxon>
        <taxon>Hymenoptera</taxon>
        <taxon>Apocrita</taxon>
        <taxon>Proctotrupomorpha</taxon>
        <taxon>Chalcidoidea</taxon>
        <taxon>Aphelinidae</taxon>
        <taxon>Aphelininae</taxon>
        <taxon>Eretmocerus</taxon>
    </lineage>
</organism>
<protein>
    <submittedName>
        <fullName evidence="1">Uncharacterized protein</fullName>
    </submittedName>
</protein>
<accession>A0ACC2P4B8</accession>